<dbReference type="AlphaFoldDB" id="A0A077WGP8"/>
<proteinExistence type="inferred from homology"/>
<dbReference type="PANTHER" id="PTHR43173:SF37">
    <property type="entry name" value="ABC1 FAMILY PROTEIN C10F6.14C"/>
    <property type="match status" value="1"/>
</dbReference>
<protein>
    <recommendedName>
        <fullName evidence="2">ABC1 atypical kinase-like domain-containing protein</fullName>
    </recommendedName>
</protein>
<dbReference type="InterPro" id="IPR004147">
    <property type="entry name" value="ABC1_dom"/>
</dbReference>
<dbReference type="Pfam" id="PF03109">
    <property type="entry name" value="ABC1"/>
    <property type="match status" value="1"/>
</dbReference>
<dbReference type="SUPFAM" id="SSF56112">
    <property type="entry name" value="Protein kinase-like (PK-like)"/>
    <property type="match status" value="1"/>
</dbReference>
<dbReference type="CDD" id="cd13969">
    <property type="entry name" value="ADCK1-like"/>
    <property type="match status" value="1"/>
</dbReference>
<evidence type="ECO:0000256" key="1">
    <source>
        <dbReference type="ARBA" id="ARBA00009670"/>
    </source>
</evidence>
<evidence type="ECO:0000313" key="3">
    <source>
        <dbReference type="EMBL" id="CDS06238.1"/>
    </source>
</evidence>
<dbReference type="EMBL" id="LK023319">
    <property type="protein sequence ID" value="CDS06238.1"/>
    <property type="molecule type" value="Genomic_DNA"/>
</dbReference>
<dbReference type="PANTHER" id="PTHR43173">
    <property type="entry name" value="ABC1 FAMILY PROTEIN"/>
    <property type="match status" value="1"/>
</dbReference>
<gene>
    <name evidence="3" type="ORF">LRAMOSA08766</name>
</gene>
<feature type="domain" description="ABC1 atypical kinase-like" evidence="2">
    <location>
        <begin position="117"/>
        <end position="366"/>
    </location>
</feature>
<dbReference type="InterPro" id="IPR045307">
    <property type="entry name" value="ADCK1_dom"/>
</dbReference>
<dbReference type="InterPro" id="IPR051130">
    <property type="entry name" value="Mito_struct-func_regulator"/>
</dbReference>
<dbReference type="OrthoDB" id="427480at2759"/>
<reference evidence="3" key="1">
    <citation type="journal article" date="2014" name="Genome Announc.">
        <title>De novo whole-genome sequence and genome annotation of Lichtheimia ramosa.</title>
        <authorList>
            <person name="Linde J."/>
            <person name="Schwartze V."/>
            <person name="Binder U."/>
            <person name="Lass-Florl C."/>
            <person name="Voigt K."/>
            <person name="Horn F."/>
        </authorList>
    </citation>
    <scope>NUCLEOTIDE SEQUENCE</scope>
    <source>
        <strain evidence="3">JMRC FSU:6197</strain>
    </source>
</reference>
<sequence length="557" mass="64617">MSAIRQRWTRPAKLLLGTAFIGATVYTCDAHSEAQLLQRTMRTFYNGIALAIDYKLNFRPSMDVKGASRIESLHERVANRIFDVFERNGGLYIKIGQVVGTQSAILPVAYQRRAKRLYDAAPSLPFEVIERVFREDFDGKYPCHVFSEFEITPIASASVAQVHRARLHTGQVVAVKIQKPAILQQMDWDLRAFRILLYIYEKLFDLPLSWSSDYIEKHIRMEADFVAEARNAMLAWKHFQEEPSLKDRVYVPKVYPELSSKRVLVTEWVDGVQLTDMERLKERKLNLEEAMYTTIEAFSSQIFRSGFVHGDPHPGNVLVRRHPKHHRDIQVVIIDHGLYIQESERFRLQYCKLWEALFLLDMNTMNAICKEWGIQDANMFASITLQKPFNPGKAVHLGKANVDMKDVYELQVSLKEHIKHFLKDQSLFPRELIFISRNMNIVRANNKSLGSPVNRINVMARWALYGLAKSKQDVDYTTIPIRKRVEDYARTTWNLCLFETTLFAMTMSFWLVRIRDSISRVFFGTDGQGFEAVLDQKLKDQLQQQFGITIDESIFDA</sequence>
<name>A0A077WGP8_9FUNG</name>
<accession>A0A077WGP8</accession>
<comment type="similarity">
    <text evidence="1">Belongs to the protein kinase superfamily. ADCK protein kinase family.</text>
</comment>
<evidence type="ECO:0000259" key="2">
    <source>
        <dbReference type="Pfam" id="PF03109"/>
    </source>
</evidence>
<organism evidence="3">
    <name type="scientific">Lichtheimia ramosa</name>
    <dbReference type="NCBI Taxonomy" id="688394"/>
    <lineage>
        <taxon>Eukaryota</taxon>
        <taxon>Fungi</taxon>
        <taxon>Fungi incertae sedis</taxon>
        <taxon>Mucoromycota</taxon>
        <taxon>Mucoromycotina</taxon>
        <taxon>Mucoromycetes</taxon>
        <taxon>Mucorales</taxon>
        <taxon>Lichtheimiaceae</taxon>
        <taxon>Lichtheimia</taxon>
    </lineage>
</organism>
<dbReference type="InterPro" id="IPR011009">
    <property type="entry name" value="Kinase-like_dom_sf"/>
</dbReference>